<name>V4RNK2_9CAUL</name>
<evidence type="ECO:0000259" key="3">
    <source>
        <dbReference type="PROSITE" id="PS50110"/>
    </source>
</evidence>
<feature type="domain" description="Response regulatory" evidence="3">
    <location>
        <begin position="13"/>
        <end position="123"/>
    </location>
</feature>
<evidence type="ECO:0000313" key="5">
    <source>
        <dbReference type="Proteomes" id="UP000017837"/>
    </source>
</evidence>
<dbReference type="OrthoDB" id="9784719at2"/>
<dbReference type="PROSITE" id="PS50110">
    <property type="entry name" value="RESPONSE_REGULATORY"/>
    <property type="match status" value="1"/>
</dbReference>
<dbReference type="AlphaFoldDB" id="V4RNK2"/>
<dbReference type="GO" id="GO:0000160">
    <property type="term" value="P:phosphorelay signal transduction system"/>
    <property type="evidence" value="ECO:0007669"/>
    <property type="project" value="InterPro"/>
</dbReference>
<dbReference type="Gene3D" id="3.40.50.2300">
    <property type="match status" value="1"/>
</dbReference>
<sequence length="136" mass="14655">MKTPSVAANPGSSVLVVDDETALRFPISELLRDAGVIVVEAGNADEALAYLWADRTIGVVFSDVRMPGSMDGIGLAEVIETNFTDVRVILTSGNVPSQIDPFRQIIAKPYDLDEVLAQILDTLGLRTSFEHRPSAI</sequence>
<dbReference type="STRING" id="1121022.GCA_000376105_03177"/>
<dbReference type="InterPro" id="IPR011006">
    <property type="entry name" value="CheY-like_superfamily"/>
</dbReference>
<dbReference type="EMBL" id="AWGB01000010">
    <property type="protein sequence ID" value="ESQ92818.1"/>
    <property type="molecule type" value="Genomic_DNA"/>
</dbReference>
<evidence type="ECO:0000256" key="1">
    <source>
        <dbReference type="ARBA" id="ARBA00022553"/>
    </source>
</evidence>
<dbReference type="InterPro" id="IPR050595">
    <property type="entry name" value="Bact_response_regulator"/>
</dbReference>
<dbReference type="RefSeq" id="WP_018082848.1">
    <property type="nucleotide sequence ID" value="NZ_AQWM01000019.1"/>
</dbReference>
<protein>
    <recommendedName>
        <fullName evidence="3">Response regulatory domain-containing protein</fullName>
    </recommendedName>
</protein>
<comment type="caution">
    <text evidence="4">The sequence shown here is derived from an EMBL/GenBank/DDBJ whole genome shotgun (WGS) entry which is preliminary data.</text>
</comment>
<reference evidence="4 5" key="1">
    <citation type="journal article" date="2014" name="Nature">
        <title>Sequential evolution of bacterial morphology by co-option of a developmental regulator.</title>
        <authorList>
            <person name="Jiang C."/>
            <person name="Brown P.J."/>
            <person name="Ducret A."/>
            <person name="Brun Y.V."/>
        </authorList>
    </citation>
    <scope>NUCLEOTIDE SEQUENCE [LARGE SCALE GENOMIC DNA]</scope>
    <source>
        <strain evidence="4 5">DSM 16100</strain>
    </source>
</reference>
<accession>V4RNK2</accession>
<dbReference type="InterPro" id="IPR001789">
    <property type="entry name" value="Sig_transdc_resp-reg_receiver"/>
</dbReference>
<dbReference type="PANTHER" id="PTHR44591">
    <property type="entry name" value="STRESS RESPONSE REGULATOR PROTEIN 1"/>
    <property type="match status" value="1"/>
</dbReference>
<evidence type="ECO:0000313" key="4">
    <source>
        <dbReference type="EMBL" id="ESQ92818.1"/>
    </source>
</evidence>
<dbReference type="SMART" id="SM00448">
    <property type="entry name" value="REC"/>
    <property type="match status" value="1"/>
</dbReference>
<keyword evidence="1 2" id="KW-0597">Phosphoprotein</keyword>
<organism evidence="4 5">
    <name type="scientific">Asticcacaulis benevestitus DSM 16100 = ATCC BAA-896</name>
    <dbReference type="NCBI Taxonomy" id="1121022"/>
    <lineage>
        <taxon>Bacteria</taxon>
        <taxon>Pseudomonadati</taxon>
        <taxon>Pseudomonadota</taxon>
        <taxon>Alphaproteobacteria</taxon>
        <taxon>Caulobacterales</taxon>
        <taxon>Caulobacteraceae</taxon>
        <taxon>Asticcacaulis</taxon>
    </lineage>
</organism>
<dbReference type="PANTHER" id="PTHR44591:SF21">
    <property type="entry name" value="TWO-COMPONENT RESPONSE REGULATOR"/>
    <property type="match status" value="1"/>
</dbReference>
<evidence type="ECO:0000256" key="2">
    <source>
        <dbReference type="PROSITE-ProRule" id="PRU00169"/>
    </source>
</evidence>
<dbReference type="Proteomes" id="UP000017837">
    <property type="component" value="Unassembled WGS sequence"/>
</dbReference>
<gene>
    <name evidence="4" type="ORF">ABENE_06870</name>
</gene>
<dbReference type="SUPFAM" id="SSF52172">
    <property type="entry name" value="CheY-like"/>
    <property type="match status" value="1"/>
</dbReference>
<keyword evidence="5" id="KW-1185">Reference proteome</keyword>
<dbReference type="Pfam" id="PF00072">
    <property type="entry name" value="Response_reg"/>
    <property type="match status" value="1"/>
</dbReference>
<feature type="modified residue" description="4-aspartylphosphate" evidence="2">
    <location>
        <position position="63"/>
    </location>
</feature>
<dbReference type="eggNOG" id="COG0784">
    <property type="taxonomic scope" value="Bacteria"/>
</dbReference>
<proteinExistence type="predicted"/>
<dbReference type="PATRIC" id="fig|1121022.4.peg.1371"/>